<feature type="domain" description="OmpR/PhoB-type" evidence="10">
    <location>
        <begin position="141"/>
        <end position="238"/>
    </location>
</feature>
<feature type="DNA-binding region" description="OmpR/PhoB-type" evidence="8">
    <location>
        <begin position="141"/>
        <end position="238"/>
    </location>
</feature>
<comment type="subcellular location">
    <subcellularLocation>
        <location evidence="1">Cytoplasm</location>
    </subcellularLocation>
</comment>
<accession>A0A4Y6V393</accession>
<dbReference type="RefSeq" id="WP_141449603.1">
    <property type="nucleotide sequence ID" value="NZ_CP041217.1"/>
</dbReference>
<evidence type="ECO:0000256" key="1">
    <source>
        <dbReference type="ARBA" id="ARBA00004496"/>
    </source>
</evidence>
<dbReference type="EMBL" id="CP041217">
    <property type="protein sequence ID" value="QDH23066.1"/>
    <property type="molecule type" value="Genomic_DNA"/>
</dbReference>
<reference evidence="11 12" key="1">
    <citation type="submission" date="2019-06" db="EMBL/GenBank/DDBJ databases">
        <title>Saccharibacillus brassicae sp. nov., an endophytic bacterium isolated from Chinese cabbage seeds (Brassica pekinensis).</title>
        <authorList>
            <person name="Jiang L."/>
            <person name="Lee J."/>
            <person name="Kim S.W."/>
        </authorList>
    </citation>
    <scope>NUCLEOTIDE SEQUENCE [LARGE SCALE GENOMIC DNA]</scope>
    <source>
        <strain evidence="12">KCTC 43072 / ATSA2</strain>
    </source>
</reference>
<evidence type="ECO:0000256" key="3">
    <source>
        <dbReference type="ARBA" id="ARBA00023012"/>
    </source>
</evidence>
<dbReference type="Pfam" id="PF00072">
    <property type="entry name" value="Response_reg"/>
    <property type="match status" value="1"/>
</dbReference>
<dbReference type="SMART" id="SM00862">
    <property type="entry name" value="Trans_reg_C"/>
    <property type="match status" value="1"/>
</dbReference>
<dbReference type="GO" id="GO:0000156">
    <property type="term" value="F:phosphorelay response regulator activity"/>
    <property type="evidence" value="ECO:0007669"/>
    <property type="project" value="TreeGrafter"/>
</dbReference>
<sequence>MSRKVLVVDDEPGIRSAIAYALKREGYETETASDGEEALSKVDSFGPSVLVLDVMMPKMDGYEVCRRLENRSGIGIILLTVKNDIIDKIVGLELGADDYMTKPFEIREVLARVKALMRRIEKSTASAPDAGERAADEAEAGDLVELGPLRIRISHRSAELAGEVLELTPKEFDLLTLLVSRPARVFTRDDLLDRVWSMDYAGGTRTVDIHVQRLRKKLGEEHQALLQTVYGVGYKASAPIGGAPA</sequence>
<dbReference type="InterPro" id="IPR036388">
    <property type="entry name" value="WH-like_DNA-bd_sf"/>
</dbReference>
<proteinExistence type="predicted"/>
<evidence type="ECO:0000256" key="6">
    <source>
        <dbReference type="ARBA" id="ARBA00023163"/>
    </source>
</evidence>
<dbReference type="GO" id="GO:0006355">
    <property type="term" value="P:regulation of DNA-templated transcription"/>
    <property type="evidence" value="ECO:0007669"/>
    <property type="project" value="InterPro"/>
</dbReference>
<dbReference type="InterPro" id="IPR039420">
    <property type="entry name" value="WalR-like"/>
</dbReference>
<evidence type="ECO:0000259" key="9">
    <source>
        <dbReference type="PROSITE" id="PS50110"/>
    </source>
</evidence>
<dbReference type="Gene3D" id="6.10.250.690">
    <property type="match status" value="1"/>
</dbReference>
<dbReference type="GO" id="GO:0000976">
    <property type="term" value="F:transcription cis-regulatory region binding"/>
    <property type="evidence" value="ECO:0007669"/>
    <property type="project" value="TreeGrafter"/>
</dbReference>
<evidence type="ECO:0000313" key="11">
    <source>
        <dbReference type="EMBL" id="QDH23066.1"/>
    </source>
</evidence>
<evidence type="ECO:0000256" key="5">
    <source>
        <dbReference type="ARBA" id="ARBA00023125"/>
    </source>
</evidence>
<dbReference type="SUPFAM" id="SSF52172">
    <property type="entry name" value="CheY-like"/>
    <property type="match status" value="1"/>
</dbReference>
<dbReference type="KEGG" id="saca:FFV09_20740"/>
<dbReference type="AlphaFoldDB" id="A0A4Y6V393"/>
<dbReference type="PANTHER" id="PTHR48111">
    <property type="entry name" value="REGULATOR OF RPOS"/>
    <property type="match status" value="1"/>
</dbReference>
<feature type="domain" description="Response regulatory" evidence="9">
    <location>
        <begin position="4"/>
        <end position="117"/>
    </location>
</feature>
<dbReference type="Proteomes" id="UP000316968">
    <property type="component" value="Chromosome"/>
</dbReference>
<dbReference type="PANTHER" id="PTHR48111:SF73">
    <property type="entry name" value="ALKALINE PHOSPHATASE SYNTHESIS TRANSCRIPTIONAL REGULATORY PROTEIN PHOP"/>
    <property type="match status" value="1"/>
</dbReference>
<keyword evidence="4" id="KW-0805">Transcription regulation</keyword>
<dbReference type="FunFam" id="1.10.10.10:FF:000018">
    <property type="entry name" value="DNA-binding response regulator ResD"/>
    <property type="match status" value="1"/>
</dbReference>
<evidence type="ECO:0000256" key="4">
    <source>
        <dbReference type="ARBA" id="ARBA00023015"/>
    </source>
</evidence>
<keyword evidence="12" id="KW-1185">Reference proteome</keyword>
<organism evidence="11 12">
    <name type="scientific">Saccharibacillus brassicae</name>
    <dbReference type="NCBI Taxonomy" id="2583377"/>
    <lineage>
        <taxon>Bacteria</taxon>
        <taxon>Bacillati</taxon>
        <taxon>Bacillota</taxon>
        <taxon>Bacilli</taxon>
        <taxon>Bacillales</taxon>
        <taxon>Paenibacillaceae</taxon>
        <taxon>Saccharibacillus</taxon>
    </lineage>
</organism>
<dbReference type="SUPFAM" id="SSF46894">
    <property type="entry name" value="C-terminal effector domain of the bipartite response regulators"/>
    <property type="match status" value="1"/>
</dbReference>
<dbReference type="Gene3D" id="3.40.50.2300">
    <property type="match status" value="1"/>
</dbReference>
<dbReference type="Gene3D" id="1.10.10.10">
    <property type="entry name" value="Winged helix-like DNA-binding domain superfamily/Winged helix DNA-binding domain"/>
    <property type="match status" value="1"/>
</dbReference>
<dbReference type="InterPro" id="IPR011006">
    <property type="entry name" value="CheY-like_superfamily"/>
</dbReference>
<evidence type="ECO:0000256" key="2">
    <source>
        <dbReference type="ARBA" id="ARBA00022553"/>
    </source>
</evidence>
<name>A0A4Y6V393_SACBS</name>
<dbReference type="GO" id="GO:0032993">
    <property type="term" value="C:protein-DNA complex"/>
    <property type="evidence" value="ECO:0007669"/>
    <property type="project" value="TreeGrafter"/>
</dbReference>
<dbReference type="FunFam" id="3.40.50.2300:FF:000001">
    <property type="entry name" value="DNA-binding response regulator PhoB"/>
    <property type="match status" value="1"/>
</dbReference>
<gene>
    <name evidence="11" type="ORF">FFV09_20740</name>
</gene>
<dbReference type="OrthoDB" id="9790442at2"/>
<protein>
    <submittedName>
        <fullName evidence="11">Response regulator transcription factor</fullName>
    </submittedName>
</protein>
<dbReference type="InterPro" id="IPR001789">
    <property type="entry name" value="Sig_transdc_resp-reg_receiver"/>
</dbReference>
<dbReference type="Pfam" id="PF00486">
    <property type="entry name" value="Trans_reg_C"/>
    <property type="match status" value="1"/>
</dbReference>
<dbReference type="SMART" id="SM00448">
    <property type="entry name" value="REC"/>
    <property type="match status" value="1"/>
</dbReference>
<keyword evidence="5 8" id="KW-0238">DNA-binding</keyword>
<evidence type="ECO:0000313" key="12">
    <source>
        <dbReference type="Proteomes" id="UP000316968"/>
    </source>
</evidence>
<evidence type="ECO:0000256" key="8">
    <source>
        <dbReference type="PROSITE-ProRule" id="PRU01091"/>
    </source>
</evidence>
<dbReference type="InterPro" id="IPR001867">
    <property type="entry name" value="OmpR/PhoB-type_DNA-bd"/>
</dbReference>
<evidence type="ECO:0000259" key="10">
    <source>
        <dbReference type="PROSITE" id="PS51755"/>
    </source>
</evidence>
<feature type="modified residue" description="4-aspartylphosphate" evidence="7">
    <location>
        <position position="53"/>
    </location>
</feature>
<dbReference type="PROSITE" id="PS50110">
    <property type="entry name" value="RESPONSE_REGULATORY"/>
    <property type="match status" value="1"/>
</dbReference>
<keyword evidence="2 7" id="KW-0597">Phosphoprotein</keyword>
<keyword evidence="6" id="KW-0804">Transcription</keyword>
<dbReference type="CDD" id="cd00383">
    <property type="entry name" value="trans_reg_C"/>
    <property type="match status" value="1"/>
</dbReference>
<dbReference type="GO" id="GO:0005829">
    <property type="term" value="C:cytosol"/>
    <property type="evidence" value="ECO:0007669"/>
    <property type="project" value="TreeGrafter"/>
</dbReference>
<dbReference type="PROSITE" id="PS51755">
    <property type="entry name" value="OMPR_PHOB"/>
    <property type="match status" value="1"/>
</dbReference>
<dbReference type="InterPro" id="IPR016032">
    <property type="entry name" value="Sig_transdc_resp-reg_C-effctor"/>
</dbReference>
<keyword evidence="3" id="KW-0902">Two-component regulatory system</keyword>
<evidence type="ECO:0000256" key="7">
    <source>
        <dbReference type="PROSITE-ProRule" id="PRU00169"/>
    </source>
</evidence>